<accession>A0A5B8Z0R6</accession>
<dbReference type="InterPro" id="IPR009000">
    <property type="entry name" value="Transl_B-barrel_sf"/>
</dbReference>
<organism evidence="6 7">
    <name type="scientific">Cytobacillus dafuensis</name>
    <name type="common">Bacillus dafuensis</name>
    <dbReference type="NCBI Taxonomy" id="1742359"/>
    <lineage>
        <taxon>Bacteria</taxon>
        <taxon>Bacillati</taxon>
        <taxon>Bacillota</taxon>
        <taxon>Bacilli</taxon>
        <taxon>Bacillales</taxon>
        <taxon>Bacillaceae</taxon>
        <taxon>Cytobacillus</taxon>
    </lineage>
</organism>
<evidence type="ECO:0000256" key="2">
    <source>
        <dbReference type="ARBA" id="ARBA00004496"/>
    </source>
</evidence>
<evidence type="ECO:0000259" key="5">
    <source>
        <dbReference type="PROSITE" id="PS50860"/>
    </source>
</evidence>
<dbReference type="OrthoDB" id="9812949at2"/>
<dbReference type="SUPFAM" id="SSF55186">
    <property type="entry name" value="ThrRS/AlaRS common domain"/>
    <property type="match status" value="1"/>
</dbReference>
<dbReference type="InterPro" id="IPR018164">
    <property type="entry name" value="Ala-tRNA-synth_IIc_N"/>
</dbReference>
<dbReference type="InterPro" id="IPR012947">
    <property type="entry name" value="tRNA_SAD"/>
</dbReference>
<dbReference type="GO" id="GO:0005524">
    <property type="term" value="F:ATP binding"/>
    <property type="evidence" value="ECO:0007669"/>
    <property type="project" value="InterPro"/>
</dbReference>
<dbReference type="InterPro" id="IPR051335">
    <property type="entry name" value="Alanyl-tRNA_Editing_Enzymes"/>
</dbReference>
<sequence>MKEENEQSVSCFKIKIKGIKSLDSKLFYKDSYIKSFTADLLKQEKDDQGRWYVVLDKTAFYPTGGGQPYDTGTLNDVKVLDVEEIDGEIRHYVERNLSDSANLIAGEIDWGRRFDHMQQHAGQHILTAAFVELFGMETISFHLGKEFLTIDLNCEELTEEQAWEAEKLANQIILENRPIETKWVTEDEISSYRLRKQLAVSENIRLVIIPDFDYNGCGGTHPKSTAEVGSIKILDWERQKKKIRIQFVCGGRVLTQLHQKQRVTKSLTELLNAPEQELAAAAKRLIDHGKNIEKSLEELQGALLEYEAKELLGKARQSDGWKMISEVFQNRSIQELQKLGRSITAHSAEVLVILVNEINEKLQFVCAKGSNPPISMKKLSGELLPLINGKGGGNDIFVQGGGEALITGEELLQHALEKVKQELK</sequence>
<keyword evidence="7" id="KW-1185">Reference proteome</keyword>
<dbReference type="Gene3D" id="3.30.980.10">
    <property type="entry name" value="Threonyl-trna Synthetase, Chain A, domain 2"/>
    <property type="match status" value="1"/>
</dbReference>
<dbReference type="Gene3D" id="3.10.310.40">
    <property type="match status" value="1"/>
</dbReference>
<dbReference type="GO" id="GO:0005737">
    <property type="term" value="C:cytoplasm"/>
    <property type="evidence" value="ECO:0007669"/>
    <property type="project" value="UniProtKB-SubCell"/>
</dbReference>
<dbReference type="PROSITE" id="PS50860">
    <property type="entry name" value="AA_TRNA_LIGASE_II_ALA"/>
    <property type="match status" value="1"/>
</dbReference>
<comment type="cofactor">
    <cofactor evidence="1">
        <name>Zn(2+)</name>
        <dbReference type="ChEBI" id="CHEBI:29105"/>
    </cofactor>
</comment>
<dbReference type="Proteomes" id="UP000321555">
    <property type="component" value="Chromosome"/>
</dbReference>
<dbReference type="SMART" id="SM00863">
    <property type="entry name" value="tRNA_SAD"/>
    <property type="match status" value="1"/>
</dbReference>
<dbReference type="STRING" id="1742359.GCA_001439625_04412"/>
<dbReference type="GO" id="GO:0006419">
    <property type="term" value="P:alanyl-tRNA aminoacylation"/>
    <property type="evidence" value="ECO:0007669"/>
    <property type="project" value="InterPro"/>
</dbReference>
<name>A0A5B8Z0R6_CYTDA</name>
<dbReference type="InterPro" id="IPR018165">
    <property type="entry name" value="Ala-tRNA-synth_IIc_core"/>
</dbReference>
<dbReference type="GO" id="GO:0046872">
    <property type="term" value="F:metal ion binding"/>
    <property type="evidence" value="ECO:0007669"/>
    <property type="project" value="UniProtKB-KW"/>
</dbReference>
<keyword evidence="3" id="KW-0479">Metal-binding</keyword>
<dbReference type="InterPro" id="IPR018163">
    <property type="entry name" value="Thr/Ala-tRNA-synth_IIc_edit"/>
</dbReference>
<evidence type="ECO:0000256" key="3">
    <source>
        <dbReference type="ARBA" id="ARBA00022723"/>
    </source>
</evidence>
<evidence type="ECO:0000313" key="7">
    <source>
        <dbReference type="Proteomes" id="UP000321555"/>
    </source>
</evidence>
<dbReference type="GO" id="GO:0002161">
    <property type="term" value="F:aminoacyl-tRNA deacylase activity"/>
    <property type="evidence" value="ECO:0007669"/>
    <property type="project" value="UniProtKB-ARBA"/>
</dbReference>
<dbReference type="KEGG" id="bda:FSZ17_02850"/>
<keyword evidence="4" id="KW-0862">Zinc</keyword>
<evidence type="ECO:0000256" key="4">
    <source>
        <dbReference type="ARBA" id="ARBA00022833"/>
    </source>
</evidence>
<dbReference type="EMBL" id="CP042593">
    <property type="protein sequence ID" value="QED46307.1"/>
    <property type="molecule type" value="Genomic_DNA"/>
</dbReference>
<dbReference type="SUPFAM" id="SSF50447">
    <property type="entry name" value="Translation proteins"/>
    <property type="match status" value="1"/>
</dbReference>
<gene>
    <name evidence="6" type="ORF">FSZ17_02850</name>
</gene>
<dbReference type="PANTHER" id="PTHR43462">
    <property type="entry name" value="ALANYL-TRNA EDITING PROTEIN"/>
    <property type="match status" value="1"/>
</dbReference>
<dbReference type="PANTHER" id="PTHR43462:SF1">
    <property type="entry name" value="ALANYL-TRNA EDITING PROTEIN AARSD1"/>
    <property type="match status" value="1"/>
</dbReference>
<reference evidence="7" key="1">
    <citation type="submission" date="2019-08" db="EMBL/GenBank/DDBJ databases">
        <authorList>
            <person name="Zheng X."/>
        </authorList>
    </citation>
    <scope>NUCLEOTIDE SEQUENCE [LARGE SCALE GENOMIC DNA]</scope>
    <source>
        <strain evidence="7">FJAT-25496</strain>
    </source>
</reference>
<proteinExistence type="predicted"/>
<evidence type="ECO:0000256" key="1">
    <source>
        <dbReference type="ARBA" id="ARBA00001947"/>
    </source>
</evidence>
<evidence type="ECO:0000313" key="6">
    <source>
        <dbReference type="EMBL" id="QED46307.1"/>
    </source>
</evidence>
<comment type="subcellular location">
    <subcellularLocation>
        <location evidence="2">Cytoplasm</location>
    </subcellularLocation>
</comment>
<dbReference type="Gene3D" id="2.40.30.130">
    <property type="match status" value="1"/>
</dbReference>
<protein>
    <submittedName>
        <fullName evidence="6">Alanyl-tRNA editing protein</fullName>
    </submittedName>
</protein>
<feature type="domain" description="Alanyl-transfer RNA synthetases family profile" evidence="5">
    <location>
        <begin position="1"/>
        <end position="259"/>
    </location>
</feature>
<dbReference type="Pfam" id="PF01411">
    <property type="entry name" value="tRNA-synt_2c"/>
    <property type="match status" value="1"/>
</dbReference>
<dbReference type="Pfam" id="PF07973">
    <property type="entry name" value="tRNA_SAD"/>
    <property type="match status" value="1"/>
</dbReference>
<dbReference type="GO" id="GO:0003676">
    <property type="term" value="F:nucleic acid binding"/>
    <property type="evidence" value="ECO:0007669"/>
    <property type="project" value="InterPro"/>
</dbReference>
<dbReference type="GO" id="GO:0004813">
    <property type="term" value="F:alanine-tRNA ligase activity"/>
    <property type="evidence" value="ECO:0007669"/>
    <property type="project" value="InterPro"/>
</dbReference>
<dbReference type="AlphaFoldDB" id="A0A5B8Z0R6"/>